<keyword evidence="4" id="KW-0072">Autophagy</keyword>
<name>A0AB34PUN9_CANAX</name>
<organism evidence="5 6">
    <name type="scientific">Candida albicans P78048</name>
    <dbReference type="NCBI Taxonomy" id="1094989"/>
    <lineage>
        <taxon>Eukaryota</taxon>
        <taxon>Fungi</taxon>
        <taxon>Dikarya</taxon>
        <taxon>Ascomycota</taxon>
        <taxon>Saccharomycotina</taxon>
        <taxon>Pichiomycetes</taxon>
        <taxon>Debaryomycetaceae</taxon>
        <taxon>Candida/Lodderomyces clade</taxon>
        <taxon>Candida</taxon>
    </lineage>
</organism>
<evidence type="ECO:0000313" key="5">
    <source>
        <dbReference type="EMBL" id="KGR12683.1"/>
    </source>
</evidence>
<dbReference type="InterPro" id="IPR007135">
    <property type="entry name" value="Atg3/Atg10"/>
</dbReference>
<dbReference type="Gene3D" id="3.30.1460.50">
    <property type="match status" value="1"/>
</dbReference>
<dbReference type="Pfam" id="PF03987">
    <property type="entry name" value="Autophagy_act_C"/>
    <property type="match status" value="1"/>
</dbReference>
<keyword evidence="1" id="KW-0813">Transport</keyword>
<reference evidence="5 6" key="1">
    <citation type="submission" date="2013-12" db="EMBL/GenBank/DDBJ databases">
        <title>The Genome Sequence of Candida albicans P78048.</title>
        <authorList>
            <consortium name="The Broad Institute Genome Sequencing Platform"/>
            <consortium name="The Broad Institute Genome Sequencing Center for Infectious Disease"/>
            <person name="Cuomo C."/>
            <person name="Bennett R."/>
            <person name="Hirakawa M."/>
            <person name="Noverr M."/>
            <person name="Mitchell A."/>
            <person name="Young S.K."/>
            <person name="Zeng Q."/>
            <person name="Gargeya S."/>
            <person name="Fitzgerald M."/>
            <person name="Abouelleil A."/>
            <person name="Alvarado L."/>
            <person name="Berlin A.M."/>
            <person name="Chapman S.B."/>
            <person name="Dewar J."/>
            <person name="Goldberg J."/>
            <person name="Griggs A."/>
            <person name="Gujja S."/>
            <person name="Hansen M."/>
            <person name="Howarth C."/>
            <person name="Imamovic A."/>
            <person name="Larimer J."/>
            <person name="McCowan C."/>
            <person name="Murphy C."/>
            <person name="Pearson M."/>
            <person name="Priest M."/>
            <person name="Roberts A."/>
            <person name="Saif S."/>
            <person name="Shea T."/>
            <person name="Sykes S."/>
            <person name="Wortman J."/>
            <person name="Nusbaum C."/>
            <person name="Birren B."/>
        </authorList>
    </citation>
    <scope>NUCLEOTIDE SEQUENCE [LARGE SCALE GENOMIC DNA]</scope>
    <source>
        <strain evidence="5 6">P78048</strain>
    </source>
</reference>
<dbReference type="AlphaFoldDB" id="A0AB34PUN9"/>
<keyword evidence="3" id="KW-0653">Protein transport</keyword>
<dbReference type="GO" id="GO:0061723">
    <property type="term" value="P:glycophagy"/>
    <property type="evidence" value="ECO:0007669"/>
    <property type="project" value="TreeGrafter"/>
</dbReference>
<gene>
    <name evidence="5" type="ORF">MG3_02767</name>
</gene>
<dbReference type="Proteomes" id="UP000030161">
    <property type="component" value="Unassembled WGS sequence"/>
</dbReference>
<dbReference type="GO" id="GO:0000045">
    <property type="term" value="P:autophagosome assembly"/>
    <property type="evidence" value="ECO:0007669"/>
    <property type="project" value="TreeGrafter"/>
</dbReference>
<dbReference type="EMBL" id="AJIX01000015">
    <property type="protein sequence ID" value="KGR12683.1"/>
    <property type="molecule type" value="Genomic_DNA"/>
</dbReference>
<dbReference type="GO" id="GO:0015031">
    <property type="term" value="P:protein transport"/>
    <property type="evidence" value="ECO:0007669"/>
    <property type="project" value="UniProtKB-KW"/>
</dbReference>
<accession>A0AB34PUN9</accession>
<evidence type="ECO:0000256" key="3">
    <source>
        <dbReference type="ARBA" id="ARBA00022927"/>
    </source>
</evidence>
<dbReference type="PANTHER" id="PTHR12866:SF5">
    <property type="entry name" value="AUTOPHAGY-RELATED 10, ISOFORM B"/>
    <property type="match status" value="1"/>
</dbReference>
<dbReference type="PANTHER" id="PTHR12866">
    <property type="entry name" value="UBIQUITIN-LIKE-CONJUGATING ENZYME ATG3"/>
    <property type="match status" value="1"/>
</dbReference>
<dbReference type="GO" id="GO:0044804">
    <property type="term" value="P:nucleophagy"/>
    <property type="evidence" value="ECO:0007669"/>
    <property type="project" value="TreeGrafter"/>
</dbReference>
<dbReference type="GO" id="GO:0019787">
    <property type="term" value="F:ubiquitin-like protein transferase activity"/>
    <property type="evidence" value="ECO:0007669"/>
    <property type="project" value="InterPro"/>
</dbReference>
<evidence type="ECO:0000256" key="2">
    <source>
        <dbReference type="ARBA" id="ARBA00022786"/>
    </source>
</evidence>
<keyword evidence="2" id="KW-0833">Ubl conjugation pathway</keyword>
<evidence type="ECO:0000256" key="1">
    <source>
        <dbReference type="ARBA" id="ARBA00022448"/>
    </source>
</evidence>
<protein>
    <submittedName>
        <fullName evidence="5">Ubiquitin-like-conjugating enzyme ATG10</fullName>
    </submittedName>
</protein>
<evidence type="ECO:0000256" key="4">
    <source>
        <dbReference type="ARBA" id="ARBA00023006"/>
    </source>
</evidence>
<dbReference type="GO" id="GO:0000407">
    <property type="term" value="C:phagophore assembly site"/>
    <property type="evidence" value="ECO:0007669"/>
    <property type="project" value="TreeGrafter"/>
</dbReference>
<comment type="caution">
    <text evidence="5">The sequence shown here is derived from an EMBL/GenBank/DDBJ whole genome shotgun (WGS) entry which is preliminary data.</text>
</comment>
<proteinExistence type="predicted"/>
<sequence length="174" mass="20298">MITNQQFNDNIEEFISIMLANLKLKGTDFEFSVNNNYVNKWNIDKMYSFVSVSVKQLRIDFTISFDDLYGVPLLNMRLYDNDTFLTSPMAQRTLAVGICRVDLHNHHLLQQPWLQVHPCETLQTIDSHLKNTPTCKYNSVIQYLCCWFGLYGLPSIFPQFSVRPNIYINNVQSC</sequence>
<evidence type="ECO:0000313" key="6">
    <source>
        <dbReference type="Proteomes" id="UP000030161"/>
    </source>
</evidence>